<dbReference type="InterPro" id="IPR000182">
    <property type="entry name" value="GNAT_dom"/>
</dbReference>
<evidence type="ECO:0000256" key="1">
    <source>
        <dbReference type="SAM" id="MobiDB-lite"/>
    </source>
</evidence>
<proteinExistence type="predicted"/>
<dbReference type="RefSeq" id="WP_344253951.1">
    <property type="nucleotide sequence ID" value="NZ_BAAARE010000004.1"/>
</dbReference>
<dbReference type="InterPro" id="IPR051908">
    <property type="entry name" value="Ribosomal_N-acetyltransferase"/>
</dbReference>
<keyword evidence="4" id="KW-1185">Reference proteome</keyword>
<protein>
    <recommendedName>
        <fullName evidence="2">N-acetyltransferase domain-containing protein</fullName>
    </recommendedName>
</protein>
<dbReference type="Proteomes" id="UP001500730">
    <property type="component" value="Unassembled WGS sequence"/>
</dbReference>
<accession>A0ABP5Y7Z5</accession>
<dbReference type="PANTHER" id="PTHR43441:SF2">
    <property type="entry name" value="FAMILY ACETYLTRANSFERASE, PUTATIVE (AFU_ORTHOLOGUE AFUA_7G00850)-RELATED"/>
    <property type="match status" value="1"/>
</dbReference>
<evidence type="ECO:0000313" key="4">
    <source>
        <dbReference type="Proteomes" id="UP001500730"/>
    </source>
</evidence>
<dbReference type="SUPFAM" id="SSF55729">
    <property type="entry name" value="Acyl-CoA N-acyltransferases (Nat)"/>
    <property type="match status" value="1"/>
</dbReference>
<gene>
    <name evidence="3" type="ORF">GCM10009858_12590</name>
</gene>
<dbReference type="InterPro" id="IPR016181">
    <property type="entry name" value="Acyl_CoA_acyltransferase"/>
</dbReference>
<dbReference type="EMBL" id="BAAARE010000004">
    <property type="protein sequence ID" value="GAA2476628.1"/>
    <property type="molecule type" value="Genomic_DNA"/>
</dbReference>
<dbReference type="Pfam" id="PF13302">
    <property type="entry name" value="Acetyltransf_3"/>
    <property type="match status" value="1"/>
</dbReference>
<comment type="caution">
    <text evidence="3">The sequence shown here is derived from an EMBL/GenBank/DDBJ whole genome shotgun (WGS) entry which is preliminary data.</text>
</comment>
<dbReference type="Gene3D" id="3.40.630.30">
    <property type="match status" value="1"/>
</dbReference>
<evidence type="ECO:0000313" key="3">
    <source>
        <dbReference type="EMBL" id="GAA2476628.1"/>
    </source>
</evidence>
<reference evidence="4" key="1">
    <citation type="journal article" date="2019" name="Int. J. Syst. Evol. Microbiol.">
        <title>The Global Catalogue of Microorganisms (GCM) 10K type strain sequencing project: providing services to taxonomists for standard genome sequencing and annotation.</title>
        <authorList>
            <consortium name="The Broad Institute Genomics Platform"/>
            <consortium name="The Broad Institute Genome Sequencing Center for Infectious Disease"/>
            <person name="Wu L."/>
            <person name="Ma J."/>
        </authorList>
    </citation>
    <scope>NUCLEOTIDE SEQUENCE [LARGE SCALE GENOMIC DNA]</scope>
    <source>
        <strain evidence="4">JCM 16259</strain>
    </source>
</reference>
<feature type="domain" description="N-acetyltransferase" evidence="2">
    <location>
        <begin position="34"/>
        <end position="175"/>
    </location>
</feature>
<sequence length="326" mass="34840">MSPDHAAEHAAQPPVRHPAEPAADEPPFTATGERVTVRPPNPADIEAYTAAVTLSERRLADFAMPDPHNLPVVIDNQSPTYRTFMVHALETEGSHGLVGRINVANVVGGSFRSASVGYDSYDPYAGRSLFVEGLRLTLDLVFADPPQGMGLHRVEANIQPANHRSAGLVRSLGFVQEGFSRDFLHLPGLDGRRDWRDHERFAMLSSDWPAVPYRPHGHRRIACVVTGLGGAGYGYGGTSLGAAVAAELGVPLFSSTAVESPAALFELLRCSPVGGVVEGRLSGPELRMGLARAGYEPSGVPVLDHAVDVPRRDVVRHALAVRAAYA</sequence>
<dbReference type="PANTHER" id="PTHR43441">
    <property type="entry name" value="RIBOSOMAL-PROTEIN-SERINE ACETYLTRANSFERASE"/>
    <property type="match status" value="1"/>
</dbReference>
<evidence type="ECO:0000259" key="2">
    <source>
        <dbReference type="Pfam" id="PF13302"/>
    </source>
</evidence>
<name>A0ABP5Y7Z5_9MICO</name>
<feature type="region of interest" description="Disordered" evidence="1">
    <location>
        <begin position="1"/>
        <end position="41"/>
    </location>
</feature>
<organism evidence="3 4">
    <name type="scientific">Terrabacter carboxydivorans</name>
    <dbReference type="NCBI Taxonomy" id="619730"/>
    <lineage>
        <taxon>Bacteria</taxon>
        <taxon>Bacillati</taxon>
        <taxon>Actinomycetota</taxon>
        <taxon>Actinomycetes</taxon>
        <taxon>Micrococcales</taxon>
        <taxon>Intrasporangiaceae</taxon>
        <taxon>Terrabacter</taxon>
    </lineage>
</organism>